<protein>
    <recommendedName>
        <fullName evidence="3">NADH dehydrogenase</fullName>
    </recommendedName>
</protein>
<sequence>MINYVTKAVAVLSILPLAACDVPPEGVEPADISEYELAVSTIGCQMVTEADYQPVELQAGLTREQSKAITSYMLATGKAERLPQGGVKLTTGACA</sequence>
<reference evidence="1 2" key="1">
    <citation type="submission" date="2016-11" db="EMBL/GenBank/DDBJ databases">
        <authorList>
            <person name="Jaros S."/>
            <person name="Januszkiewicz K."/>
            <person name="Wedrychowicz H."/>
        </authorList>
    </citation>
    <scope>NUCLEOTIDE SEQUENCE [LARGE SCALE GENOMIC DNA]</scope>
    <source>
        <strain evidence="1 2">DSM 29589</strain>
    </source>
</reference>
<accession>A0A1M6XQY0</accession>
<dbReference type="EMBL" id="FRBR01000001">
    <property type="protein sequence ID" value="SHL08371.1"/>
    <property type="molecule type" value="Genomic_DNA"/>
</dbReference>
<dbReference type="AlphaFoldDB" id="A0A1M6XQY0"/>
<gene>
    <name evidence="1" type="ORF">SAMN05444398_101529</name>
</gene>
<dbReference type="Proteomes" id="UP000183974">
    <property type="component" value="Unassembled WGS sequence"/>
</dbReference>
<organism evidence="1 2">
    <name type="scientific">Roseovarius pacificus</name>
    <dbReference type="NCBI Taxonomy" id="337701"/>
    <lineage>
        <taxon>Bacteria</taxon>
        <taxon>Pseudomonadati</taxon>
        <taxon>Pseudomonadota</taxon>
        <taxon>Alphaproteobacteria</taxon>
        <taxon>Rhodobacterales</taxon>
        <taxon>Roseobacteraceae</taxon>
        <taxon>Roseovarius</taxon>
    </lineage>
</organism>
<evidence type="ECO:0008006" key="3">
    <source>
        <dbReference type="Google" id="ProtNLM"/>
    </source>
</evidence>
<keyword evidence="2" id="KW-1185">Reference proteome</keyword>
<proteinExistence type="predicted"/>
<evidence type="ECO:0000313" key="1">
    <source>
        <dbReference type="EMBL" id="SHL08371.1"/>
    </source>
</evidence>
<dbReference type="RefSeq" id="WP_229709453.1">
    <property type="nucleotide sequence ID" value="NZ_BMLR01000001.1"/>
</dbReference>
<name>A0A1M6XQY0_9RHOB</name>
<evidence type="ECO:0000313" key="2">
    <source>
        <dbReference type="Proteomes" id="UP000183974"/>
    </source>
</evidence>
<dbReference type="STRING" id="337701.SAMN05444398_101529"/>